<evidence type="ECO:0000313" key="1">
    <source>
        <dbReference type="EMBL" id="PSN68751.1"/>
    </source>
</evidence>
<name>A0A2T2NTI6_CORCC</name>
<dbReference type="EMBL" id="KZ678133">
    <property type="protein sequence ID" value="PSN68751.1"/>
    <property type="molecule type" value="Genomic_DNA"/>
</dbReference>
<proteinExistence type="predicted"/>
<protein>
    <submittedName>
        <fullName evidence="1">Uncharacterized protein</fullName>
    </submittedName>
</protein>
<accession>A0A2T2NTI6</accession>
<gene>
    <name evidence="1" type="ORF">BS50DRAFT_675075</name>
</gene>
<dbReference type="Proteomes" id="UP000240883">
    <property type="component" value="Unassembled WGS sequence"/>
</dbReference>
<organism evidence="1 2">
    <name type="scientific">Corynespora cassiicola Philippines</name>
    <dbReference type="NCBI Taxonomy" id="1448308"/>
    <lineage>
        <taxon>Eukaryota</taxon>
        <taxon>Fungi</taxon>
        <taxon>Dikarya</taxon>
        <taxon>Ascomycota</taxon>
        <taxon>Pezizomycotina</taxon>
        <taxon>Dothideomycetes</taxon>
        <taxon>Pleosporomycetidae</taxon>
        <taxon>Pleosporales</taxon>
        <taxon>Corynesporascaceae</taxon>
        <taxon>Corynespora</taxon>
    </lineage>
</organism>
<sequence length="247" mass="27499">MVSTLAIETVPVDATNLEQLDAREIDCPKPLVFVEGTNSATCVLVRNDTDSDITTTLEERQNNRATVFYDNRNRIRLIFTWALNANLATIFKNSGYNLGKSIMSEAKRWLVNEYGDSDVRYYARLARWTGSIDQVSRNFNQGNGILQYATIAINIQLNNNPSQEIHWIRSVAGGLAAWVSQGGAGSTIVPVTDAWEAGSMKLKREDEPTRVEVARQASTNWCSAPIGGLFNAGSPHTPRKLYYDFEC</sequence>
<evidence type="ECO:0000313" key="2">
    <source>
        <dbReference type="Proteomes" id="UP000240883"/>
    </source>
</evidence>
<reference evidence="1 2" key="1">
    <citation type="journal article" date="2018" name="Front. Microbiol.">
        <title>Genome-Wide Analysis of Corynespora cassiicola Leaf Fall Disease Putative Effectors.</title>
        <authorList>
            <person name="Lopez D."/>
            <person name="Ribeiro S."/>
            <person name="Label P."/>
            <person name="Fumanal B."/>
            <person name="Venisse J.S."/>
            <person name="Kohler A."/>
            <person name="de Oliveira R.R."/>
            <person name="Labutti K."/>
            <person name="Lipzen A."/>
            <person name="Lail K."/>
            <person name="Bauer D."/>
            <person name="Ohm R.A."/>
            <person name="Barry K.W."/>
            <person name="Spatafora J."/>
            <person name="Grigoriev I.V."/>
            <person name="Martin F.M."/>
            <person name="Pujade-Renaud V."/>
        </authorList>
    </citation>
    <scope>NUCLEOTIDE SEQUENCE [LARGE SCALE GENOMIC DNA]</scope>
    <source>
        <strain evidence="1 2">Philippines</strain>
    </source>
</reference>
<dbReference type="AlphaFoldDB" id="A0A2T2NTI6"/>
<keyword evidence="2" id="KW-1185">Reference proteome</keyword>